<reference evidence="12 13" key="2">
    <citation type="submission" date="2019-09" db="EMBL/GenBank/DDBJ databases">
        <authorList>
            <person name="Jin C."/>
        </authorList>
    </citation>
    <scope>NUCLEOTIDE SEQUENCE [LARGE SCALE GENOMIC DNA]</scope>
    <source>
        <strain evidence="12 13">AN110305</strain>
    </source>
</reference>
<keyword evidence="8" id="KW-0443">Lipid metabolism</keyword>
<keyword evidence="4" id="KW-0442">Lipid degradation</keyword>
<comment type="subunit">
    <text evidence="10">Homotrimer. The two-component system 3-ketosteroid-9-alpha-monooxygenase is composed of an oxygenase component KshA and a reductase component KshB.</text>
</comment>
<evidence type="ECO:0000256" key="3">
    <source>
        <dbReference type="ARBA" id="ARBA00022723"/>
    </source>
</evidence>
<proteinExistence type="predicted"/>
<keyword evidence="5" id="KW-0560">Oxidoreductase</keyword>
<dbReference type="PANTHER" id="PTHR21266">
    <property type="entry name" value="IRON-SULFUR DOMAIN CONTAINING PROTEIN"/>
    <property type="match status" value="1"/>
</dbReference>
<evidence type="ECO:0000256" key="7">
    <source>
        <dbReference type="ARBA" id="ARBA00023014"/>
    </source>
</evidence>
<comment type="cofactor">
    <cofactor evidence="1">
        <name>Fe cation</name>
        <dbReference type="ChEBI" id="CHEBI:24875"/>
    </cofactor>
</comment>
<dbReference type="EMBL" id="VUOB01000030">
    <property type="protein sequence ID" value="KAA2261215.1"/>
    <property type="molecule type" value="Genomic_DNA"/>
</dbReference>
<keyword evidence="6" id="KW-0408">Iron</keyword>
<evidence type="ECO:0000256" key="2">
    <source>
        <dbReference type="ARBA" id="ARBA00022714"/>
    </source>
</evidence>
<gene>
    <name evidence="12" type="ORF">F0L68_18420</name>
</gene>
<evidence type="ECO:0000256" key="5">
    <source>
        <dbReference type="ARBA" id="ARBA00023002"/>
    </source>
</evidence>
<organism evidence="12 13">
    <name type="scientific">Solihabitans fulvus</name>
    <dbReference type="NCBI Taxonomy" id="1892852"/>
    <lineage>
        <taxon>Bacteria</taxon>
        <taxon>Bacillati</taxon>
        <taxon>Actinomycetota</taxon>
        <taxon>Actinomycetes</taxon>
        <taxon>Pseudonocardiales</taxon>
        <taxon>Pseudonocardiaceae</taxon>
        <taxon>Solihabitans</taxon>
    </lineage>
</organism>
<dbReference type="InterPro" id="IPR045605">
    <property type="entry name" value="KshA-like_C"/>
</dbReference>
<dbReference type="PROSITE" id="PS51296">
    <property type="entry name" value="RIESKE"/>
    <property type="match status" value="1"/>
</dbReference>
<dbReference type="GO" id="GO:0051537">
    <property type="term" value="F:2 iron, 2 sulfur cluster binding"/>
    <property type="evidence" value="ECO:0007669"/>
    <property type="project" value="UniProtKB-KW"/>
</dbReference>
<dbReference type="GO" id="GO:0016705">
    <property type="term" value="F:oxidoreductase activity, acting on paired donors, with incorporation or reduction of molecular oxygen"/>
    <property type="evidence" value="ECO:0007669"/>
    <property type="project" value="UniProtKB-ARBA"/>
</dbReference>
<dbReference type="Pfam" id="PF00355">
    <property type="entry name" value="Rieske"/>
    <property type="match status" value="1"/>
</dbReference>
<keyword evidence="2" id="KW-0001">2Fe-2S</keyword>
<name>A0A5B2XDN7_9PSEU</name>
<keyword evidence="8" id="KW-0753">Steroid metabolism</keyword>
<dbReference type="GO" id="GO:0008203">
    <property type="term" value="P:cholesterol metabolic process"/>
    <property type="evidence" value="ECO:0007669"/>
    <property type="project" value="InterPro"/>
</dbReference>
<dbReference type="PANTHER" id="PTHR21266:SF60">
    <property type="entry name" value="3-KETOSTEROID-9-ALPHA-MONOOXYGENASE, OXYGENASE COMPONENT"/>
    <property type="match status" value="1"/>
</dbReference>
<feature type="domain" description="Rieske" evidence="11">
    <location>
        <begin position="7"/>
        <end position="109"/>
    </location>
</feature>
<dbReference type="InterPro" id="IPR017941">
    <property type="entry name" value="Rieske_2Fe-2S"/>
</dbReference>
<dbReference type="SUPFAM" id="SSF50022">
    <property type="entry name" value="ISP domain"/>
    <property type="match status" value="1"/>
</dbReference>
<evidence type="ECO:0000256" key="9">
    <source>
        <dbReference type="ARBA" id="ARBA00030944"/>
    </source>
</evidence>
<keyword evidence="13" id="KW-1185">Reference proteome</keyword>
<evidence type="ECO:0000313" key="13">
    <source>
        <dbReference type="Proteomes" id="UP000323454"/>
    </source>
</evidence>
<evidence type="ECO:0000256" key="4">
    <source>
        <dbReference type="ARBA" id="ARBA00022963"/>
    </source>
</evidence>
<dbReference type="Proteomes" id="UP000323454">
    <property type="component" value="Unassembled WGS sequence"/>
</dbReference>
<dbReference type="InterPro" id="IPR050584">
    <property type="entry name" value="Cholesterol_7-desaturase"/>
</dbReference>
<keyword evidence="3" id="KW-0479">Metal-binding</keyword>
<evidence type="ECO:0000256" key="8">
    <source>
        <dbReference type="ARBA" id="ARBA00023221"/>
    </source>
</evidence>
<evidence type="ECO:0000256" key="10">
    <source>
        <dbReference type="ARBA" id="ARBA00046982"/>
    </source>
</evidence>
<dbReference type="AlphaFoldDB" id="A0A5B2XDN7"/>
<evidence type="ECO:0000259" key="11">
    <source>
        <dbReference type="PROSITE" id="PS51296"/>
    </source>
</evidence>
<sequence>MRPTGWFQVAWSADVLVGEVVRLHYFDTELIAYRGSTGEVHVLDAYCEHLGAHLGHGGTVRGDHIVCPFHGWEWDRNGRNVRIPYQERPNRARRIRAWPVTERNEAVFLWHDTSNRDPLYEVPDIFALFGDDADAGQYYRAHPECVLLRERLPVHPQYVIENGVDFAHFVFVHRASEMPRFTRQDFDEWRFHADFEMTFRPSRTSAAAGDGEVVHGGTQACNVGISLGFSRSWGTGTMRSMIGVTPVDENTSDIRSTTWLERLPGDRGDAIPAELTRRVRIANNQFLADVNIWAHQRYTEPPGLATEEARGFRQVRRWARRFYPPGEPGSGAAEQDAGVTG</sequence>
<dbReference type="OrthoDB" id="5243643at2"/>
<dbReference type="GO" id="GO:0046872">
    <property type="term" value="F:metal ion binding"/>
    <property type="evidence" value="ECO:0007669"/>
    <property type="project" value="UniProtKB-KW"/>
</dbReference>
<dbReference type="GO" id="GO:0004497">
    <property type="term" value="F:monooxygenase activity"/>
    <property type="evidence" value="ECO:0007669"/>
    <property type="project" value="UniProtKB-ARBA"/>
</dbReference>
<comment type="caution">
    <text evidence="12">The sequence shown here is derived from an EMBL/GenBank/DDBJ whole genome shotgun (WGS) entry which is preliminary data.</text>
</comment>
<reference evidence="12 13" key="1">
    <citation type="submission" date="2019-09" db="EMBL/GenBank/DDBJ databases">
        <title>Goodfellowia gen. nov., a new genus of the Pseudonocardineae related to Actinoalloteichus, containing Goodfellowia coeruleoviolacea gen. nov., comb. nov. gen. nov., comb. nov.</title>
        <authorList>
            <person name="Labeda D."/>
        </authorList>
    </citation>
    <scope>NUCLEOTIDE SEQUENCE [LARGE SCALE GENOMIC DNA]</scope>
    <source>
        <strain evidence="12 13">AN110305</strain>
    </source>
</reference>
<dbReference type="GO" id="GO:0016042">
    <property type="term" value="P:lipid catabolic process"/>
    <property type="evidence" value="ECO:0007669"/>
    <property type="project" value="UniProtKB-KW"/>
</dbReference>
<evidence type="ECO:0000313" key="12">
    <source>
        <dbReference type="EMBL" id="KAA2261215.1"/>
    </source>
</evidence>
<dbReference type="Pfam" id="PF19298">
    <property type="entry name" value="KshA_C"/>
    <property type="match status" value="1"/>
</dbReference>
<dbReference type="InterPro" id="IPR036922">
    <property type="entry name" value="Rieske_2Fe-2S_sf"/>
</dbReference>
<dbReference type="Gene3D" id="2.102.10.10">
    <property type="entry name" value="Rieske [2Fe-2S] iron-sulphur domain"/>
    <property type="match status" value="1"/>
</dbReference>
<evidence type="ECO:0000256" key="1">
    <source>
        <dbReference type="ARBA" id="ARBA00001962"/>
    </source>
</evidence>
<evidence type="ECO:0000256" key="6">
    <source>
        <dbReference type="ARBA" id="ARBA00023004"/>
    </source>
</evidence>
<keyword evidence="7" id="KW-0411">Iron-sulfur</keyword>
<accession>A0A5B2XDN7</accession>
<dbReference type="SUPFAM" id="SSF55961">
    <property type="entry name" value="Bet v1-like"/>
    <property type="match status" value="1"/>
</dbReference>
<dbReference type="Gene3D" id="3.90.380.10">
    <property type="entry name" value="Naphthalene 1,2-dioxygenase Alpha Subunit, Chain A, domain 1"/>
    <property type="match status" value="1"/>
</dbReference>
<protein>
    <recommendedName>
        <fullName evidence="9">Rieske-type oxygenase</fullName>
    </recommendedName>
</protein>